<feature type="transmembrane region" description="Helical" evidence="11">
    <location>
        <begin position="582"/>
        <end position="605"/>
    </location>
</feature>
<comment type="subunit">
    <text evidence="11">Forms a complex with SecF. Part of the essential Sec protein translocation apparatus which comprises SecA, SecYEG and auxiliary proteins SecDF-YajC and YidC.</text>
</comment>
<comment type="subcellular location">
    <subcellularLocation>
        <location evidence="1 11">Cell membrane</location>
        <topology evidence="1 11">Multi-pass membrane protein</topology>
    </subcellularLocation>
</comment>
<organism evidence="16 17">
    <name type="scientific">Thiothrix eikelboomii</name>
    <dbReference type="NCBI Taxonomy" id="92487"/>
    <lineage>
        <taxon>Bacteria</taxon>
        <taxon>Pseudomonadati</taxon>
        <taxon>Pseudomonadota</taxon>
        <taxon>Gammaproteobacteria</taxon>
        <taxon>Thiotrichales</taxon>
        <taxon>Thiotrichaceae</taxon>
        <taxon>Thiothrix</taxon>
    </lineage>
</organism>
<reference evidence="16 17" key="1">
    <citation type="submission" date="2017-02" db="EMBL/GenBank/DDBJ databases">
        <authorList>
            <person name="Peterson S.W."/>
        </authorList>
    </citation>
    <scope>NUCLEOTIDE SEQUENCE [LARGE SCALE GENOMIC DNA]</scope>
    <source>
        <strain evidence="16 17">ATCC 49788</strain>
    </source>
</reference>
<comment type="similarity">
    <text evidence="9 11">Belongs to the SecD/SecF family. SecD subfamily.</text>
</comment>
<dbReference type="InterPro" id="IPR022646">
    <property type="entry name" value="SecD/SecF_CS"/>
</dbReference>
<evidence type="ECO:0000259" key="14">
    <source>
        <dbReference type="Pfam" id="PF21760"/>
    </source>
</evidence>
<dbReference type="Pfam" id="PF02355">
    <property type="entry name" value="SecD_SecF_C"/>
    <property type="match status" value="1"/>
</dbReference>
<dbReference type="Gene3D" id="3.30.1360.200">
    <property type="match status" value="1"/>
</dbReference>
<feature type="domain" description="SecDF P1 head subdomain" evidence="15">
    <location>
        <begin position="309"/>
        <end position="437"/>
    </location>
</feature>
<feature type="domain" description="SecD export protein N-terminal TM" evidence="13">
    <location>
        <begin position="1"/>
        <end position="102"/>
    </location>
</feature>
<keyword evidence="8 11" id="KW-0472">Membrane</keyword>
<evidence type="ECO:0000259" key="12">
    <source>
        <dbReference type="Pfam" id="PF02355"/>
    </source>
</evidence>
<dbReference type="EMBL" id="FUYB01000019">
    <property type="protein sequence ID" value="SKA90287.1"/>
    <property type="molecule type" value="Genomic_DNA"/>
</dbReference>
<dbReference type="InterPro" id="IPR048634">
    <property type="entry name" value="SecD_SecF_C"/>
</dbReference>
<dbReference type="InterPro" id="IPR055344">
    <property type="entry name" value="SecD_SecF_C_bact"/>
</dbReference>
<keyword evidence="3 11" id="KW-1003">Cell membrane</keyword>
<dbReference type="Gene3D" id="1.20.1640.10">
    <property type="entry name" value="Multidrug efflux transporter AcrB transmembrane domain"/>
    <property type="match status" value="1"/>
</dbReference>
<dbReference type="NCBIfam" id="TIGR01129">
    <property type="entry name" value="secD"/>
    <property type="match status" value="1"/>
</dbReference>
<feature type="transmembrane region" description="Helical" evidence="11">
    <location>
        <begin position="462"/>
        <end position="480"/>
    </location>
</feature>
<sequence>MNRYPVWKYVMIAIILLIGIIYSIPNFFPSEPAVQISAKTEQPIDPAEMQRFEQVLKDQGLSFRASENNGSQALFRFADTDVQLQASEALKTAVGDKYIVALNLAQSTPQFLRALHANPMYLGLDLRGGVHFLMEVDMNAAKDKAYERYEDEFRDSLREAKLTYLGIAREGDQLVTKFKTEQERDAAAPVLSKPYINNELIWDRKEADGVFILTATMSPQNLLNIERFAIQQNITTLRKRVNELGVAEPVIQQQGKGRIVVQLPGVQDTVRAKEILGATATLEFRLVDDAGNDPQQAQSSGRAPIGLQLYKERDGTPILLKRKVMLTGEYITDASSGFDQNNQPSVNITLDGNGASRFSKATGENVQKLMAVVYIETKFQEVEVDGQKVRKPVKTEEVINVARIQEQLSKRFQITGLDSTKEARDLALLLRAGALAAPLYIIEERTVGPSMGKENIEKGFKSNIWGFVAVVIFMVIYYRVFGVISSISLAVNGFLLFALLSMIQATLTLPGMAAIALTLGMAIDANVLINERIREELRGGASPQVAINAGYERAWGTILDSNLTNLIAGIALFMLGSGPVRGFAVVLCLGILTSMFSAVTVSRALTNLVYGYRKRLTDISI</sequence>
<dbReference type="HAMAP" id="MF_01463_B">
    <property type="entry name" value="SecD_B"/>
    <property type="match status" value="1"/>
</dbReference>
<evidence type="ECO:0000256" key="3">
    <source>
        <dbReference type="ARBA" id="ARBA00022475"/>
    </source>
</evidence>
<keyword evidence="5 11" id="KW-0653">Protein transport</keyword>
<evidence type="ECO:0000259" key="13">
    <source>
        <dbReference type="Pfam" id="PF13721"/>
    </source>
</evidence>
<keyword evidence="6 11" id="KW-1133">Transmembrane helix</keyword>
<dbReference type="FunFam" id="1.20.1640.10:FF:000004">
    <property type="entry name" value="Protein translocase subunit SecD"/>
    <property type="match status" value="1"/>
</dbReference>
<keyword evidence="2 11" id="KW-0813">Transport</keyword>
<dbReference type="NCBIfam" id="TIGR00916">
    <property type="entry name" value="2A0604s01"/>
    <property type="match status" value="1"/>
</dbReference>
<keyword evidence="7 11" id="KW-0811">Translocation</keyword>
<dbReference type="FunFam" id="3.30.70.3400:FF:000003">
    <property type="entry name" value="Preprotein translocase subunit SecD"/>
    <property type="match status" value="1"/>
</dbReference>
<dbReference type="Pfam" id="PF07549">
    <property type="entry name" value="Sec_GG"/>
    <property type="match status" value="1"/>
</dbReference>
<name>A0A1T4XL62_9GAMM</name>
<dbReference type="SUPFAM" id="SSF82866">
    <property type="entry name" value="Multidrug efflux transporter AcrB transmembrane domain"/>
    <property type="match status" value="1"/>
</dbReference>
<evidence type="ECO:0000256" key="4">
    <source>
        <dbReference type="ARBA" id="ARBA00022692"/>
    </source>
</evidence>
<comment type="caution">
    <text evidence="11">Lacks conserved residue(s) required for the propagation of feature annotation.</text>
</comment>
<feature type="transmembrane region" description="Helical" evidence="11">
    <location>
        <begin position="487"/>
        <end position="505"/>
    </location>
</feature>
<evidence type="ECO:0000256" key="7">
    <source>
        <dbReference type="ARBA" id="ARBA00023010"/>
    </source>
</evidence>
<dbReference type="InterPro" id="IPR048631">
    <property type="entry name" value="SecD_1st"/>
</dbReference>
<dbReference type="OrthoDB" id="9805019at2"/>
<dbReference type="InterPro" id="IPR005791">
    <property type="entry name" value="SecD"/>
</dbReference>
<dbReference type="GO" id="GO:0006605">
    <property type="term" value="P:protein targeting"/>
    <property type="evidence" value="ECO:0007669"/>
    <property type="project" value="UniProtKB-UniRule"/>
</dbReference>
<keyword evidence="4 11" id="KW-0812">Transmembrane</keyword>
<evidence type="ECO:0000256" key="11">
    <source>
        <dbReference type="HAMAP-Rule" id="MF_01463"/>
    </source>
</evidence>
<dbReference type="Gene3D" id="3.30.70.3400">
    <property type="match status" value="2"/>
</dbReference>
<dbReference type="Pfam" id="PF13721">
    <property type="entry name" value="SecD-TM1"/>
    <property type="match status" value="1"/>
</dbReference>
<evidence type="ECO:0000259" key="15">
    <source>
        <dbReference type="Pfam" id="PF22599"/>
    </source>
</evidence>
<dbReference type="GO" id="GO:0015450">
    <property type="term" value="F:protein-transporting ATPase activity"/>
    <property type="evidence" value="ECO:0007669"/>
    <property type="project" value="InterPro"/>
</dbReference>
<evidence type="ECO:0000256" key="2">
    <source>
        <dbReference type="ARBA" id="ARBA00022448"/>
    </source>
</evidence>
<dbReference type="PANTHER" id="PTHR30081">
    <property type="entry name" value="PROTEIN-EXPORT MEMBRANE PROTEIN SEC"/>
    <property type="match status" value="1"/>
</dbReference>
<dbReference type="Proteomes" id="UP000190460">
    <property type="component" value="Unassembled WGS sequence"/>
</dbReference>
<feature type="transmembrane region" description="Helical" evidence="11">
    <location>
        <begin position="6"/>
        <end position="24"/>
    </location>
</feature>
<evidence type="ECO:0000256" key="1">
    <source>
        <dbReference type="ARBA" id="ARBA00004651"/>
    </source>
</evidence>
<evidence type="ECO:0000256" key="8">
    <source>
        <dbReference type="ARBA" id="ARBA00023136"/>
    </source>
</evidence>
<keyword evidence="17" id="KW-1185">Reference proteome</keyword>
<evidence type="ECO:0000256" key="6">
    <source>
        <dbReference type="ARBA" id="ARBA00022989"/>
    </source>
</evidence>
<evidence type="ECO:0000256" key="5">
    <source>
        <dbReference type="ARBA" id="ARBA00022927"/>
    </source>
</evidence>
<comment type="function">
    <text evidence="11">Part of the Sec protein translocase complex. Interacts with the SecYEG preprotein conducting channel. SecDF uses the proton motive force (PMF) to complete protein translocation after the ATP-dependent function of SecA.</text>
</comment>
<dbReference type="GO" id="GO:0005886">
    <property type="term" value="C:plasma membrane"/>
    <property type="evidence" value="ECO:0007669"/>
    <property type="project" value="UniProtKB-SubCell"/>
</dbReference>
<dbReference type="GO" id="GO:0043952">
    <property type="term" value="P:protein transport by the Sec complex"/>
    <property type="evidence" value="ECO:0007669"/>
    <property type="project" value="UniProtKB-UniRule"/>
</dbReference>
<feature type="domain" description="Protein translocase subunit SecDF P1" evidence="14">
    <location>
        <begin position="230"/>
        <end position="289"/>
    </location>
</feature>
<evidence type="ECO:0000313" key="17">
    <source>
        <dbReference type="Proteomes" id="UP000190460"/>
    </source>
</evidence>
<gene>
    <name evidence="11" type="primary">secD</name>
    <name evidence="16" type="ORF">SAMN02745130_03127</name>
</gene>
<dbReference type="InterPro" id="IPR022813">
    <property type="entry name" value="SecD/SecF_arch_bac"/>
</dbReference>
<dbReference type="InterPro" id="IPR054384">
    <property type="entry name" value="SecDF_P1_head"/>
</dbReference>
<dbReference type="Pfam" id="PF22599">
    <property type="entry name" value="SecDF_P1_head"/>
    <property type="match status" value="1"/>
</dbReference>
<dbReference type="FunFam" id="3.30.1360.200:FF:000001">
    <property type="entry name" value="Protein translocase subunit SecD"/>
    <property type="match status" value="1"/>
</dbReference>
<dbReference type="AlphaFoldDB" id="A0A1T4XL62"/>
<dbReference type="STRING" id="92487.SAMN02745130_03127"/>
<dbReference type="GO" id="GO:0065002">
    <property type="term" value="P:intracellular protein transmembrane transport"/>
    <property type="evidence" value="ECO:0007669"/>
    <property type="project" value="UniProtKB-UniRule"/>
</dbReference>
<evidence type="ECO:0000256" key="10">
    <source>
        <dbReference type="ARBA" id="ARBA00068220"/>
    </source>
</evidence>
<evidence type="ECO:0000256" key="9">
    <source>
        <dbReference type="ARBA" id="ARBA00060774"/>
    </source>
</evidence>
<proteinExistence type="inferred from homology"/>
<accession>A0A1T4XL62</accession>
<dbReference type="InterPro" id="IPR027398">
    <property type="entry name" value="SecD-TM"/>
</dbReference>
<feature type="domain" description="Protein export membrane protein SecD/SecF C-terminal" evidence="12">
    <location>
        <begin position="441"/>
        <end position="606"/>
    </location>
</feature>
<dbReference type="Pfam" id="PF21760">
    <property type="entry name" value="SecD_1st"/>
    <property type="match status" value="1"/>
</dbReference>
<protein>
    <recommendedName>
        <fullName evidence="10 11">Protein translocase subunit SecD</fullName>
    </recommendedName>
</protein>
<dbReference type="PANTHER" id="PTHR30081:SF1">
    <property type="entry name" value="PROTEIN TRANSLOCASE SUBUNIT SECD"/>
    <property type="match status" value="1"/>
</dbReference>
<dbReference type="RefSeq" id="WP_078923567.1">
    <property type="nucleotide sequence ID" value="NZ_FUYB01000019.1"/>
</dbReference>
<evidence type="ECO:0000313" key="16">
    <source>
        <dbReference type="EMBL" id="SKA90287.1"/>
    </source>
</evidence>